<dbReference type="Proteomes" id="UP000279307">
    <property type="component" value="Chromosome 1"/>
</dbReference>
<feature type="coiled-coil region" evidence="1">
    <location>
        <begin position="655"/>
        <end position="826"/>
    </location>
</feature>
<dbReference type="OrthoDB" id="7631731at2759"/>
<evidence type="ECO:0000313" key="4">
    <source>
        <dbReference type="Proteomes" id="UP000279307"/>
    </source>
</evidence>
<dbReference type="Gene3D" id="1.10.287.1490">
    <property type="match status" value="1"/>
</dbReference>
<proteinExistence type="predicted"/>
<feature type="region of interest" description="Disordered" evidence="2">
    <location>
        <begin position="624"/>
        <end position="646"/>
    </location>
</feature>
<accession>A0A3L8E5X7</accession>
<sequence length="1254" mass="143417">MTNAYYDGCLPVIAIDVAIEEKTRVAKMAVATLHKLQDAMQRMKEWQEDSVKLKSSIWRMRMALQADDNLDDQRADPLIAHQRVQISQLRRTNDDLENQVTSLKRTLSKAEGDAAPVREMGNQLARIKQEFAHERERLNDEILSLRTRLRETEDQTSMTLEHHLRDKLDFARGDRSIEVVLANAIGRTVETVVGLSEELVFVSEDLCRFRTKNRRLRLKLDRLRAMLRTRCGDGGTEYRKRIGELSNLSARLLGEMDRLKAINEDANHNDVQDVVRLVEHLMSDLKNSLKSEREALIAAGDPDCLRYMRKVVDLRVNLRVLSVELRRSNALLRERSREDLQSSNCWRKVSLLNDFLQNIDTETERLRVEPMHRYCRIGGVSGTRYAARVAELEAIVKRSIGVIAALKQDSSGMTSANGRRATEELADSIERLCRKLRDLEVLDDRASLQSKIDRLEASVMRLKLELAARDERIRVLSDEHVSVRSSLERDRERHEKIVADMRAENESLREGVSNGKREISELSREREHSTTAMRLMRAEIDAVRKELRDLRDDREALLRETEGMRNILRERTDKEIEDIIAERDTLRGRLDAEVTVLKTKLEIASDENAKLKSIIAASDWAGEERPDKMKSSGVNGRDNGEGTWERARDPRDELVERLKAESNETKISLGEANEQIDHLRRALDKAVGDRMRLEGEISDLKSNEQSLTHRLNVRTSVCEAATRESERATAENKALASQVKQLGNENEQLAAKLSELKTEKELLARAVVDVDKELQQRVDEFKSEHSGLQERINEREDAAKNLEFQLKRVRVELENMAAEVTRVRAENARISGDLEAESLRKGEAEERVRVLLTEKNELATRINELNGVSVQALRGRLNKAEAENEYFSIELNKSRLENERMRAKNALLQVTCDKRERDYGTLRRERDEARGLANEIGSECRVLGNQLRIQRMKYEALRFAAATLYHENTDRKSHLKKIDNPRYPLAKAREPGSAAARNDVKHKRDYSDALCAAIKDELGDVEFKAESDTRAVHDIKTRIKDKPKSTKLKSLTIGDKILQLDVADSKPKDRQLTRTAPVRRKDENSPLAGIEEPRPFEEVVNVLDGHVAVHIFYKSDHLDRPKNPAIIGDEKSWSAVAVVDRLEVENTALKLELNILRSSLNSSAMEAEKLRTMAYEVKNEMQSLRLELMTVKSERMVLGSRLERYDKALEAREPARASLKHELTTSSATSNFNFRKGRASCEPSAMDSTRTTWT</sequence>
<dbReference type="AlphaFoldDB" id="A0A3L8E5X7"/>
<dbReference type="PANTHER" id="PTHR23159:SF31">
    <property type="entry name" value="CENTROSOME-ASSOCIATED PROTEIN CEP250 ISOFORM X1"/>
    <property type="match status" value="1"/>
</dbReference>
<evidence type="ECO:0000256" key="2">
    <source>
        <dbReference type="SAM" id="MobiDB-lite"/>
    </source>
</evidence>
<feature type="coiled-coil region" evidence="1">
    <location>
        <begin position="1139"/>
        <end position="1187"/>
    </location>
</feature>
<name>A0A3L8E5X7_OOCBI</name>
<reference evidence="3 4" key="1">
    <citation type="journal article" date="2018" name="Genome Res.">
        <title>The genomic architecture and molecular evolution of ant odorant receptors.</title>
        <authorList>
            <person name="McKenzie S.K."/>
            <person name="Kronauer D.J.C."/>
        </authorList>
    </citation>
    <scope>NUCLEOTIDE SEQUENCE [LARGE SCALE GENOMIC DNA]</scope>
    <source>
        <strain evidence="3">Clonal line C1</strain>
    </source>
</reference>
<feature type="coiled-coil region" evidence="1">
    <location>
        <begin position="879"/>
        <end position="913"/>
    </location>
</feature>
<keyword evidence="1" id="KW-0175">Coiled coil</keyword>
<evidence type="ECO:0000256" key="1">
    <source>
        <dbReference type="SAM" id="Coils"/>
    </source>
</evidence>
<feature type="region of interest" description="Disordered" evidence="2">
    <location>
        <begin position="1234"/>
        <end position="1254"/>
    </location>
</feature>
<dbReference type="PANTHER" id="PTHR23159">
    <property type="entry name" value="CENTROSOMAL PROTEIN 2"/>
    <property type="match status" value="1"/>
</dbReference>
<feature type="region of interest" description="Disordered" evidence="2">
    <location>
        <begin position="1065"/>
        <end position="1089"/>
    </location>
</feature>
<organism evidence="3 4">
    <name type="scientific">Ooceraea biroi</name>
    <name type="common">Clonal raider ant</name>
    <name type="synonym">Cerapachys biroi</name>
    <dbReference type="NCBI Taxonomy" id="2015173"/>
    <lineage>
        <taxon>Eukaryota</taxon>
        <taxon>Metazoa</taxon>
        <taxon>Ecdysozoa</taxon>
        <taxon>Arthropoda</taxon>
        <taxon>Hexapoda</taxon>
        <taxon>Insecta</taxon>
        <taxon>Pterygota</taxon>
        <taxon>Neoptera</taxon>
        <taxon>Endopterygota</taxon>
        <taxon>Hymenoptera</taxon>
        <taxon>Apocrita</taxon>
        <taxon>Aculeata</taxon>
        <taxon>Formicoidea</taxon>
        <taxon>Formicidae</taxon>
        <taxon>Dorylinae</taxon>
        <taxon>Ooceraea</taxon>
    </lineage>
</organism>
<comment type="caution">
    <text evidence="3">The sequence shown here is derived from an EMBL/GenBank/DDBJ whole genome shotgun (WGS) entry which is preliminary data.</text>
</comment>
<evidence type="ECO:0000313" key="3">
    <source>
        <dbReference type="EMBL" id="RLU27218.1"/>
    </source>
</evidence>
<feature type="coiled-coil region" evidence="1">
    <location>
        <begin position="36"/>
        <end position="155"/>
    </location>
</feature>
<feature type="region of interest" description="Disordered" evidence="2">
    <location>
        <begin position="505"/>
        <end position="526"/>
    </location>
</feature>
<gene>
    <name evidence="3" type="ORF">DMN91_001018</name>
</gene>
<dbReference type="EMBL" id="QOIP01000001">
    <property type="protein sequence ID" value="RLU27218.1"/>
    <property type="molecule type" value="Genomic_DNA"/>
</dbReference>
<protein>
    <submittedName>
        <fullName evidence="3">Uncharacterized protein</fullName>
    </submittedName>
</protein>